<dbReference type="HOGENOM" id="CLU_897221_0_0_1"/>
<evidence type="ECO:0000313" key="4">
    <source>
        <dbReference type="Proteomes" id="UP000016933"/>
    </source>
</evidence>
<keyword evidence="4" id="KW-1185">Reference proteome</keyword>
<feature type="compositionally biased region" description="Acidic residues" evidence="2">
    <location>
        <begin position="301"/>
        <end position="310"/>
    </location>
</feature>
<keyword evidence="1" id="KW-0175">Coiled coil</keyword>
<feature type="region of interest" description="Disordered" evidence="2">
    <location>
        <begin position="113"/>
        <end position="198"/>
    </location>
</feature>
<evidence type="ECO:0000313" key="3">
    <source>
        <dbReference type="EMBL" id="EME42973.1"/>
    </source>
</evidence>
<proteinExistence type="predicted"/>
<dbReference type="EMBL" id="KB446540">
    <property type="protein sequence ID" value="EME42973.1"/>
    <property type="molecule type" value="Genomic_DNA"/>
</dbReference>
<dbReference type="AlphaFoldDB" id="M2WLR2"/>
<gene>
    <name evidence="3" type="ORF">DOTSEDRAFT_72403</name>
</gene>
<feature type="region of interest" description="Disordered" evidence="2">
    <location>
        <begin position="283"/>
        <end position="310"/>
    </location>
</feature>
<reference evidence="4" key="1">
    <citation type="journal article" date="2012" name="PLoS Genet.">
        <title>The genomes of the fungal plant pathogens Cladosporium fulvum and Dothistroma septosporum reveal adaptation to different hosts and lifestyles but also signatures of common ancestry.</title>
        <authorList>
            <person name="de Wit P.J.G.M."/>
            <person name="van der Burgt A."/>
            <person name="Oekmen B."/>
            <person name="Stergiopoulos I."/>
            <person name="Abd-Elsalam K.A."/>
            <person name="Aerts A.L."/>
            <person name="Bahkali A.H."/>
            <person name="Beenen H.G."/>
            <person name="Chettri P."/>
            <person name="Cox M.P."/>
            <person name="Datema E."/>
            <person name="de Vries R.P."/>
            <person name="Dhillon B."/>
            <person name="Ganley A.R."/>
            <person name="Griffiths S.A."/>
            <person name="Guo Y."/>
            <person name="Hamelin R.C."/>
            <person name="Henrissat B."/>
            <person name="Kabir M.S."/>
            <person name="Jashni M.K."/>
            <person name="Kema G."/>
            <person name="Klaubauf S."/>
            <person name="Lapidus A."/>
            <person name="Levasseur A."/>
            <person name="Lindquist E."/>
            <person name="Mehrabi R."/>
            <person name="Ohm R.A."/>
            <person name="Owen T.J."/>
            <person name="Salamov A."/>
            <person name="Schwelm A."/>
            <person name="Schijlen E."/>
            <person name="Sun H."/>
            <person name="van den Burg H.A."/>
            <person name="van Ham R.C.H.J."/>
            <person name="Zhang S."/>
            <person name="Goodwin S.B."/>
            <person name="Grigoriev I.V."/>
            <person name="Collemare J."/>
            <person name="Bradshaw R.E."/>
        </authorList>
    </citation>
    <scope>NUCLEOTIDE SEQUENCE [LARGE SCALE GENOMIC DNA]</scope>
    <source>
        <strain evidence="4">NZE10 / CBS 128990</strain>
    </source>
</reference>
<feature type="coiled-coil region" evidence="1">
    <location>
        <begin position="227"/>
        <end position="275"/>
    </location>
</feature>
<feature type="compositionally biased region" description="Basic and acidic residues" evidence="2">
    <location>
        <begin position="291"/>
        <end position="300"/>
    </location>
</feature>
<sequence length="310" mass="34640">MRPCDCQGYREAHPEGGMEVEYLIHNLTGRGGEVTPGTRKTMTRRLHELSDCMKHQSPESMEESVRKTLEQLERAERFIEVARGVSPTRLPRMGISRPETSVVAFATVDGLPTPPGSTRSSLDSAGAVSSRISAGAVPSRIAAEEEHRPSTADQARTFWGVPSHPTPSPVKTRTRQDPLSPPPKHSYPPTRTTSLPPLHRCVTNPPNPIINQPTLPTEAAFHPLIKIRQLETENQRLRDELAQAYHRADTERDIAKAAQRAAKKWQGHYERYKAEVRAFFRQSQGVEDGDERQSEGQVEREVDDGYGSEE</sequence>
<evidence type="ECO:0000256" key="1">
    <source>
        <dbReference type="SAM" id="Coils"/>
    </source>
</evidence>
<accession>M2WLR2</accession>
<reference evidence="3 4" key="2">
    <citation type="journal article" date="2012" name="PLoS Pathog.">
        <title>Diverse lifestyles and strategies of plant pathogenesis encoded in the genomes of eighteen Dothideomycetes fungi.</title>
        <authorList>
            <person name="Ohm R.A."/>
            <person name="Feau N."/>
            <person name="Henrissat B."/>
            <person name="Schoch C.L."/>
            <person name="Horwitz B.A."/>
            <person name="Barry K.W."/>
            <person name="Condon B.J."/>
            <person name="Copeland A.C."/>
            <person name="Dhillon B."/>
            <person name="Glaser F."/>
            <person name="Hesse C.N."/>
            <person name="Kosti I."/>
            <person name="LaButti K."/>
            <person name="Lindquist E.A."/>
            <person name="Lucas S."/>
            <person name="Salamov A.A."/>
            <person name="Bradshaw R.E."/>
            <person name="Ciuffetti L."/>
            <person name="Hamelin R.C."/>
            <person name="Kema G.H.J."/>
            <person name="Lawrence C."/>
            <person name="Scott J.A."/>
            <person name="Spatafora J.W."/>
            <person name="Turgeon B.G."/>
            <person name="de Wit P.J.G.M."/>
            <person name="Zhong S."/>
            <person name="Goodwin S.B."/>
            <person name="Grigoriev I.V."/>
        </authorList>
    </citation>
    <scope>NUCLEOTIDE SEQUENCE [LARGE SCALE GENOMIC DNA]</scope>
    <source>
        <strain evidence="4">NZE10 / CBS 128990</strain>
    </source>
</reference>
<dbReference type="OMA" id="KHYERYQ"/>
<name>M2WLR2_DOTSN</name>
<evidence type="ECO:0000256" key="2">
    <source>
        <dbReference type="SAM" id="MobiDB-lite"/>
    </source>
</evidence>
<protein>
    <submittedName>
        <fullName evidence="3">Uncharacterized protein</fullName>
    </submittedName>
</protein>
<dbReference type="Proteomes" id="UP000016933">
    <property type="component" value="Unassembled WGS sequence"/>
</dbReference>
<organism evidence="3 4">
    <name type="scientific">Dothistroma septosporum (strain NZE10 / CBS 128990)</name>
    <name type="common">Red band needle blight fungus</name>
    <name type="synonym">Mycosphaerella pini</name>
    <dbReference type="NCBI Taxonomy" id="675120"/>
    <lineage>
        <taxon>Eukaryota</taxon>
        <taxon>Fungi</taxon>
        <taxon>Dikarya</taxon>
        <taxon>Ascomycota</taxon>
        <taxon>Pezizomycotina</taxon>
        <taxon>Dothideomycetes</taxon>
        <taxon>Dothideomycetidae</taxon>
        <taxon>Mycosphaerellales</taxon>
        <taxon>Mycosphaerellaceae</taxon>
        <taxon>Dothistroma</taxon>
    </lineage>
</organism>